<evidence type="ECO:0000256" key="3">
    <source>
        <dbReference type="ARBA" id="ARBA00023295"/>
    </source>
</evidence>
<dbReference type="InterPro" id="IPR017853">
    <property type="entry name" value="GH"/>
</dbReference>
<accession>A0A6M3M8S6</accession>
<proteinExistence type="inferred from homology"/>
<dbReference type="SUPFAM" id="SSF51445">
    <property type="entry name" value="(Trans)glycosidases"/>
    <property type="match status" value="1"/>
</dbReference>
<dbReference type="Pfam" id="PF00232">
    <property type="entry name" value="Glyco_hydro_1"/>
    <property type="match status" value="1"/>
</dbReference>
<protein>
    <submittedName>
        <fullName evidence="4">Putative glycoside hydrolase</fullName>
    </submittedName>
</protein>
<dbReference type="EMBL" id="MT143796">
    <property type="protein sequence ID" value="QJB02610.1"/>
    <property type="molecule type" value="Genomic_DNA"/>
</dbReference>
<dbReference type="GO" id="GO:0005829">
    <property type="term" value="C:cytosol"/>
    <property type="evidence" value="ECO:0007669"/>
    <property type="project" value="TreeGrafter"/>
</dbReference>
<dbReference type="InterPro" id="IPR001360">
    <property type="entry name" value="Glyco_hydro_1"/>
</dbReference>
<dbReference type="PROSITE" id="PS00653">
    <property type="entry name" value="GLYCOSYL_HYDROL_F1_2"/>
    <property type="match status" value="1"/>
</dbReference>
<sequence length="455" mass="53391">MGDSKVFKWFCHFDSRYNMLDNFVFGVATSAYQIEGGWDADGKVPSIWDEMSHTPGHVQNGHTGDIACDHYHRWKKDVHLMADLGIQAYRFSISWSRIMPEPPKEVNKKGIKFYQKLVNKLLDYDIEPFVTLYHWDLPKWLDDIGGWGNPDIIKHFKGFASVMFEALPDVEHWISFNEPAVFVNNSWGHSNYPEAVRNVLLAHGKTASHYKANYTGKIGISLNLMPFIPRDWENKKDLLAVENVDKRHNGIWLEPIFNGRFPDGINRLNNLKNKLFFTKEEKDIVKTPIDFLGINYYSCPTVKYNPYKPPVNAMFVNNDYLKDEMGVGIKPHGLYLICKQVIEKYGDISLYITENGCAYNDVLTHDNKVHDRRRISYMRDHLSYCNLTVEKGIPLKGYFHWSLMDNFEWSFGYTKQFGLIDIHYPTLKRTPKDSYYWYKKIIKDEEFRKKEMEEL</sequence>
<dbReference type="GO" id="GO:0008422">
    <property type="term" value="F:beta-glucosidase activity"/>
    <property type="evidence" value="ECO:0007669"/>
    <property type="project" value="TreeGrafter"/>
</dbReference>
<evidence type="ECO:0000313" key="4">
    <source>
        <dbReference type="EMBL" id="QJB02610.1"/>
    </source>
</evidence>
<dbReference type="PANTHER" id="PTHR10353:SF36">
    <property type="entry name" value="LP05116P"/>
    <property type="match status" value="1"/>
</dbReference>
<dbReference type="PRINTS" id="PR00131">
    <property type="entry name" value="GLHYDRLASE1"/>
</dbReference>
<keyword evidence="2 4" id="KW-0378">Hydrolase</keyword>
<organism evidence="4">
    <name type="scientific">viral metagenome</name>
    <dbReference type="NCBI Taxonomy" id="1070528"/>
    <lineage>
        <taxon>unclassified sequences</taxon>
        <taxon>metagenomes</taxon>
        <taxon>organismal metagenomes</taxon>
    </lineage>
</organism>
<dbReference type="Gene3D" id="3.20.20.80">
    <property type="entry name" value="Glycosidases"/>
    <property type="match status" value="1"/>
</dbReference>
<dbReference type="AlphaFoldDB" id="A0A6M3M8S6"/>
<comment type="similarity">
    <text evidence="1">Belongs to the glycosyl hydrolase 1 family.</text>
</comment>
<keyword evidence="3" id="KW-0326">Glycosidase</keyword>
<dbReference type="GO" id="GO:0016052">
    <property type="term" value="P:carbohydrate catabolic process"/>
    <property type="evidence" value="ECO:0007669"/>
    <property type="project" value="TreeGrafter"/>
</dbReference>
<evidence type="ECO:0000256" key="2">
    <source>
        <dbReference type="ARBA" id="ARBA00022801"/>
    </source>
</evidence>
<dbReference type="PANTHER" id="PTHR10353">
    <property type="entry name" value="GLYCOSYL HYDROLASE"/>
    <property type="match status" value="1"/>
</dbReference>
<dbReference type="InterPro" id="IPR033132">
    <property type="entry name" value="GH_1_N_CS"/>
</dbReference>
<reference evidence="4" key="1">
    <citation type="submission" date="2020-03" db="EMBL/GenBank/DDBJ databases">
        <title>The deep terrestrial virosphere.</title>
        <authorList>
            <person name="Holmfeldt K."/>
            <person name="Nilsson E."/>
            <person name="Simone D."/>
            <person name="Lopez-Fernandez M."/>
            <person name="Wu X."/>
            <person name="de Brujin I."/>
            <person name="Lundin D."/>
            <person name="Andersson A."/>
            <person name="Bertilsson S."/>
            <person name="Dopson M."/>
        </authorList>
    </citation>
    <scope>NUCLEOTIDE SEQUENCE</scope>
    <source>
        <strain evidence="4">MM171B01145</strain>
    </source>
</reference>
<dbReference type="FunFam" id="3.20.20.80:FF:000004">
    <property type="entry name" value="Beta-glucosidase 6-phospho-beta-glucosidase"/>
    <property type="match status" value="1"/>
</dbReference>
<evidence type="ECO:0000256" key="1">
    <source>
        <dbReference type="ARBA" id="ARBA00010838"/>
    </source>
</evidence>
<gene>
    <name evidence="4" type="ORF">MM171B01145_0003</name>
</gene>
<name>A0A6M3M8S6_9ZZZZ</name>